<accession>K4JTV6</accession>
<dbReference type="AlphaFoldDB" id="K4JTV6"/>
<evidence type="ECO:0000256" key="6">
    <source>
        <dbReference type="HAMAP-Rule" id="MF_01390"/>
    </source>
</evidence>
<evidence type="ECO:0000256" key="7">
    <source>
        <dbReference type="RuleBase" id="RU004226"/>
    </source>
</evidence>
<dbReference type="GO" id="GO:0008380">
    <property type="term" value="P:RNA splicing"/>
    <property type="evidence" value="ECO:0007669"/>
    <property type="project" value="UniProtKB-UniRule"/>
</dbReference>
<name>K4JTV6_9MARC</name>
<dbReference type="RefSeq" id="YP_007026130.1">
    <property type="nucleotide sequence ID" value="NC_019628.1"/>
</dbReference>
<sequence>MVTIAKVFSTIKKLKKIRINSCCQQHFVYPLLFQDDIYGIAYNRFINESNYRKKSFFGLNNEFNFLKLKRLTRFFRQSSFSWLFYDESIDKLKAVQEIVIIILNFILSTQSETLMGNKNEWNSYKSIHSIFSFMEDRIRNSNSCLNITIPYTFHPENLIRIFRRRINDISFLHFLRLLLHQNDNLITNPHTIYYSGKNQFYCFLWNWHLHEFEYSLIYVWKEFYEFQCISSWFFFDRTNFVQKIGCISKKKKSIENDKIFERNYSIHYVRYQNNFIITISGSVESLKKNWKNFLIIFWQKYFHLWFEPYRVSAINLYRNPLFFLGYILRIRNNFLIIQTQLVNHLINTNLVTKEFFGTIPIVPMIGLLARDNFCDTRGHPTCKLSWTTLADNEIFERFDQITRSIACYYGGCLEKKSLYQLQYILRFSCAKTLACKHKGTIRTAWQKYGSNLVANYASSKSCQINLHRKKIWYLNIIQINFLVTLLHKLRNVRFPK</sequence>
<evidence type="ECO:0000256" key="2">
    <source>
        <dbReference type="ARBA" id="ARBA00022640"/>
    </source>
</evidence>
<keyword evidence="7 10" id="KW-0150">Chloroplast</keyword>
<geneLocation type="chloroplast" evidence="10"/>
<dbReference type="GO" id="GO:0006397">
    <property type="term" value="P:mRNA processing"/>
    <property type="evidence" value="ECO:0007669"/>
    <property type="project" value="UniProtKB-KW"/>
</dbReference>
<organism evidence="10">
    <name type="scientific">Apopellia endiviifolia</name>
    <dbReference type="NCBI Taxonomy" id="304445"/>
    <lineage>
        <taxon>Eukaryota</taxon>
        <taxon>Viridiplantae</taxon>
        <taxon>Streptophyta</taxon>
        <taxon>Embryophyta</taxon>
        <taxon>Marchantiophyta</taxon>
        <taxon>Jungermanniopsida</taxon>
        <taxon>Pelliidae</taxon>
        <taxon>Pelliales</taxon>
        <taxon>Pelliaceae</taxon>
        <taxon>Apopellia</taxon>
    </lineage>
</organism>
<proteinExistence type="inferred from homology"/>
<protein>
    <recommendedName>
        <fullName evidence="6">Maturase K</fullName>
    </recommendedName>
    <alternativeName>
        <fullName evidence="6">Intron maturase</fullName>
    </alternativeName>
</protein>
<dbReference type="InterPro" id="IPR024937">
    <property type="entry name" value="Domain_X"/>
</dbReference>
<evidence type="ECO:0000256" key="5">
    <source>
        <dbReference type="ARBA" id="ARBA00022884"/>
    </source>
</evidence>
<dbReference type="Pfam" id="PF01824">
    <property type="entry name" value="MatK_N"/>
    <property type="match status" value="1"/>
</dbReference>
<dbReference type="PANTHER" id="PTHR34811">
    <property type="entry name" value="MATURASE K"/>
    <property type="match status" value="1"/>
</dbReference>
<dbReference type="GeneID" id="14049710"/>
<feature type="domain" description="Maturase MatK N-terminal" evidence="9">
    <location>
        <begin position="18"/>
        <end position="325"/>
    </location>
</feature>
<keyword evidence="2 7" id="KW-0934">Plastid</keyword>
<gene>
    <name evidence="6 10" type="primary">matK</name>
</gene>
<keyword evidence="5 6" id="KW-0694">RNA-binding</keyword>
<dbReference type="GO" id="GO:0009507">
    <property type="term" value="C:chloroplast"/>
    <property type="evidence" value="ECO:0007669"/>
    <property type="project" value="UniProtKB-SubCell"/>
</dbReference>
<evidence type="ECO:0000256" key="1">
    <source>
        <dbReference type="ARBA" id="ARBA00006621"/>
    </source>
</evidence>
<evidence type="ECO:0000313" key="10">
    <source>
        <dbReference type="EMBL" id="AFU88840.1"/>
    </source>
</evidence>
<comment type="function">
    <text evidence="6 7">Usually encoded in the trnK tRNA gene intron. Probably assists in splicing its own and other chloroplast group II introns.</text>
</comment>
<dbReference type="HAMAP" id="MF_01390">
    <property type="entry name" value="MatK"/>
    <property type="match status" value="1"/>
</dbReference>
<keyword evidence="3 6" id="KW-0507">mRNA processing</keyword>
<dbReference type="PANTHER" id="PTHR34811:SF1">
    <property type="entry name" value="MATURASE K"/>
    <property type="match status" value="1"/>
</dbReference>
<comment type="subcellular location">
    <subcellularLocation>
        <location evidence="6">Plastid</location>
        <location evidence="6">Chloroplast</location>
    </subcellularLocation>
</comment>
<evidence type="ECO:0000256" key="4">
    <source>
        <dbReference type="ARBA" id="ARBA00022694"/>
    </source>
</evidence>
<dbReference type="GO" id="GO:0008033">
    <property type="term" value="P:tRNA processing"/>
    <property type="evidence" value="ECO:0007669"/>
    <property type="project" value="UniProtKB-KW"/>
</dbReference>
<keyword evidence="4 6" id="KW-0819">tRNA processing</keyword>
<dbReference type="InterPro" id="IPR002866">
    <property type="entry name" value="Maturase_MatK"/>
</dbReference>
<reference evidence="10" key="1">
    <citation type="journal article" date="2012" name="Genome Biol. Evol.">
        <title>The Chloroplast Genome of Pellia endiviifolia: Gene Content, RNA-Editing Pattern, and the Origin of Chloroplast Editing.</title>
        <authorList>
            <person name="Grosche C."/>
            <person name="Funk H.T."/>
            <person name="Maier U.G."/>
            <person name="Zauner S."/>
        </authorList>
    </citation>
    <scope>NUCLEOTIDE SEQUENCE</scope>
</reference>
<dbReference type="InterPro" id="IPR024942">
    <property type="entry name" value="Maturase_MatK_N"/>
</dbReference>
<comment type="similarity">
    <text evidence="1 6">Belongs to the intron maturase 2 family. MatK subfamily.</text>
</comment>
<evidence type="ECO:0000259" key="9">
    <source>
        <dbReference type="Pfam" id="PF01824"/>
    </source>
</evidence>
<dbReference type="EMBL" id="JX827163">
    <property type="protein sequence ID" value="AFU88840.1"/>
    <property type="molecule type" value="Genomic_DNA"/>
</dbReference>
<dbReference type="Pfam" id="PF01348">
    <property type="entry name" value="Intron_maturas2"/>
    <property type="match status" value="1"/>
</dbReference>
<evidence type="ECO:0000256" key="3">
    <source>
        <dbReference type="ARBA" id="ARBA00022664"/>
    </source>
</evidence>
<dbReference type="GO" id="GO:0003723">
    <property type="term" value="F:RNA binding"/>
    <property type="evidence" value="ECO:0007669"/>
    <property type="project" value="UniProtKB-KW"/>
</dbReference>
<feature type="domain" description="Domain X" evidence="8">
    <location>
        <begin position="355"/>
        <end position="459"/>
    </location>
</feature>
<evidence type="ECO:0000259" key="8">
    <source>
        <dbReference type="Pfam" id="PF01348"/>
    </source>
</evidence>